<evidence type="ECO:0000313" key="1">
    <source>
        <dbReference type="EMBL" id="BDZ49474.1"/>
    </source>
</evidence>
<protein>
    <submittedName>
        <fullName evidence="1">Uncharacterized protein</fullName>
    </submittedName>
</protein>
<sequence>MPEDEAQPARIELILSRPPVGWFPKPTVVVGGRGQPAQWGTGTWQVEPGATIGVYLFNRVWRFGAAELVAGGPGTTLRYRAPWLPFGPGRLTSVA</sequence>
<evidence type="ECO:0000313" key="2">
    <source>
        <dbReference type="Proteomes" id="UP001321486"/>
    </source>
</evidence>
<dbReference type="RefSeq" id="WP_286346260.1">
    <property type="nucleotide sequence ID" value="NZ_AP027732.1"/>
</dbReference>
<dbReference type="Proteomes" id="UP001321486">
    <property type="component" value="Chromosome"/>
</dbReference>
<reference evidence="2" key="1">
    <citation type="journal article" date="2019" name="Int. J. Syst. Evol. Microbiol.">
        <title>The Global Catalogue of Microorganisms (GCM) 10K type strain sequencing project: providing services to taxonomists for standard genome sequencing and annotation.</title>
        <authorList>
            <consortium name="The Broad Institute Genomics Platform"/>
            <consortium name="The Broad Institute Genome Sequencing Center for Infectious Disease"/>
            <person name="Wu L."/>
            <person name="Ma J."/>
        </authorList>
    </citation>
    <scope>NUCLEOTIDE SEQUENCE [LARGE SCALE GENOMIC DNA]</scope>
    <source>
        <strain evidence="2">NBRC 108728</strain>
    </source>
</reference>
<proteinExistence type="predicted"/>
<gene>
    <name evidence="1" type="ORF">GCM10025867_17150</name>
</gene>
<dbReference type="EMBL" id="AP027732">
    <property type="protein sequence ID" value="BDZ49474.1"/>
    <property type="molecule type" value="Genomic_DNA"/>
</dbReference>
<keyword evidence="2" id="KW-1185">Reference proteome</keyword>
<accession>A0ABM8GM33</accession>
<organism evidence="1 2">
    <name type="scientific">Frondihabitans sucicola</name>
    <dbReference type="NCBI Taxonomy" id="1268041"/>
    <lineage>
        <taxon>Bacteria</taxon>
        <taxon>Bacillati</taxon>
        <taxon>Actinomycetota</taxon>
        <taxon>Actinomycetes</taxon>
        <taxon>Micrococcales</taxon>
        <taxon>Microbacteriaceae</taxon>
        <taxon>Frondihabitans</taxon>
    </lineage>
</organism>
<name>A0ABM8GM33_9MICO</name>